<feature type="region of interest" description="Disordered" evidence="1">
    <location>
        <begin position="114"/>
        <end position="135"/>
    </location>
</feature>
<evidence type="ECO:0000313" key="3">
    <source>
        <dbReference type="Proteomes" id="UP000324758"/>
    </source>
</evidence>
<dbReference type="Proteomes" id="UP000324758">
    <property type="component" value="Unassembled WGS sequence"/>
</dbReference>
<dbReference type="EMBL" id="VSSS01000065">
    <property type="protein sequence ID" value="TYL88732.1"/>
    <property type="molecule type" value="Genomic_DNA"/>
</dbReference>
<dbReference type="AlphaFoldDB" id="A0A5D3K5G1"/>
<sequence>MLVDGHAVTFAVGDRLDLGDGVVIGRATATTHQIETPLDFVEMLDHDSYLDLSVHAGSVRGPGSFEGLLGNLDGNSRSDFGLPHGSSLINPSTKVIEGLFARCLAGRTARQHAREPRRRHCTTVHRTSFSVSKLP</sequence>
<feature type="compositionally biased region" description="Polar residues" evidence="1">
    <location>
        <begin position="124"/>
        <end position="135"/>
    </location>
</feature>
<reference evidence="2 3" key="1">
    <citation type="submission" date="2019-08" db="EMBL/GenBank/DDBJ databases">
        <title>Bradyrhizobium hipponensis sp. nov., a rhizobium isolated from a Lupinus angustifolius root nodule in Tunisia.</title>
        <authorList>
            <person name="Off K."/>
            <person name="Rejili M."/>
            <person name="Mars M."/>
            <person name="Brachmann A."/>
            <person name="Marin M."/>
        </authorList>
    </citation>
    <scope>NUCLEOTIDE SEQUENCE [LARGE SCALE GENOMIC DNA]</scope>
    <source>
        <strain evidence="2 3">CTAW71</strain>
    </source>
</reference>
<feature type="compositionally biased region" description="Basic residues" evidence="1">
    <location>
        <begin position="114"/>
        <end position="123"/>
    </location>
</feature>
<accession>A0A5D3K5G1</accession>
<gene>
    <name evidence="2" type="ORF">FXB40_37705</name>
</gene>
<proteinExistence type="predicted"/>
<protein>
    <submittedName>
        <fullName evidence="2">Uncharacterized protein</fullName>
    </submittedName>
</protein>
<comment type="caution">
    <text evidence="2">The sequence shown here is derived from an EMBL/GenBank/DDBJ whole genome shotgun (WGS) entry which is preliminary data.</text>
</comment>
<organism evidence="2 3">
    <name type="scientific">Bradyrhizobium rifense</name>
    <dbReference type="NCBI Taxonomy" id="515499"/>
    <lineage>
        <taxon>Bacteria</taxon>
        <taxon>Pseudomonadati</taxon>
        <taxon>Pseudomonadota</taxon>
        <taxon>Alphaproteobacteria</taxon>
        <taxon>Hyphomicrobiales</taxon>
        <taxon>Nitrobacteraceae</taxon>
        <taxon>Bradyrhizobium</taxon>
    </lineage>
</organism>
<keyword evidence="3" id="KW-1185">Reference proteome</keyword>
<evidence type="ECO:0000256" key="1">
    <source>
        <dbReference type="SAM" id="MobiDB-lite"/>
    </source>
</evidence>
<name>A0A5D3K5G1_9BRAD</name>
<dbReference type="RefSeq" id="WP_148777339.1">
    <property type="nucleotide sequence ID" value="NZ_VSSS01000065.1"/>
</dbReference>
<evidence type="ECO:0000313" key="2">
    <source>
        <dbReference type="EMBL" id="TYL88732.1"/>
    </source>
</evidence>